<accession>A0A2K3DWX3</accession>
<dbReference type="GeneID" id="66052823"/>
<gene>
    <name evidence="2" type="ORF">CHLRE_03g168775v5</name>
</gene>
<feature type="compositionally biased region" description="Polar residues" evidence="1">
    <location>
        <begin position="7"/>
        <end position="18"/>
    </location>
</feature>
<dbReference type="EMBL" id="CM008964">
    <property type="protein sequence ID" value="PNW85032.1"/>
    <property type="molecule type" value="Genomic_DNA"/>
</dbReference>
<dbReference type="AlphaFoldDB" id="A0A2K3DWX3"/>
<organism evidence="2 3">
    <name type="scientific">Chlamydomonas reinhardtii</name>
    <name type="common">Chlamydomonas smithii</name>
    <dbReference type="NCBI Taxonomy" id="3055"/>
    <lineage>
        <taxon>Eukaryota</taxon>
        <taxon>Viridiplantae</taxon>
        <taxon>Chlorophyta</taxon>
        <taxon>core chlorophytes</taxon>
        <taxon>Chlorophyceae</taxon>
        <taxon>CS clade</taxon>
        <taxon>Chlamydomonadales</taxon>
        <taxon>Chlamydomonadaceae</taxon>
        <taxon>Chlamydomonas</taxon>
    </lineage>
</organism>
<evidence type="ECO:0000256" key="1">
    <source>
        <dbReference type="SAM" id="MobiDB-lite"/>
    </source>
</evidence>
<dbReference type="Gramene" id="PNW85032">
    <property type="protein sequence ID" value="PNW85032"/>
    <property type="gene ID" value="CHLRE_03g168775v5"/>
</dbReference>
<dbReference type="Proteomes" id="UP000006906">
    <property type="component" value="Chromosome 3"/>
</dbReference>
<evidence type="ECO:0000313" key="2">
    <source>
        <dbReference type="EMBL" id="PNW85032.1"/>
    </source>
</evidence>
<protein>
    <submittedName>
        <fullName evidence="2">Uncharacterized protein</fullName>
    </submittedName>
</protein>
<proteinExistence type="predicted"/>
<dbReference type="InParanoid" id="A0A2K3DWX3"/>
<feature type="region of interest" description="Disordered" evidence="1">
    <location>
        <begin position="1"/>
        <end position="40"/>
    </location>
</feature>
<sequence length="57" mass="6155">MGLTISPRASSRSPTSLVSHWRAPPRKAAPESSGWPSPLTPQHKRLELGVAAHALFQ</sequence>
<name>A0A2K3DWX3_CHLRE</name>
<dbReference type="KEGG" id="cre:CHLRE_03g168775v5"/>
<evidence type="ECO:0000313" key="3">
    <source>
        <dbReference type="Proteomes" id="UP000006906"/>
    </source>
</evidence>
<dbReference type="RefSeq" id="XP_042925971.1">
    <property type="nucleotide sequence ID" value="XM_043060842.1"/>
</dbReference>
<reference evidence="2 3" key="1">
    <citation type="journal article" date="2007" name="Science">
        <title>The Chlamydomonas genome reveals the evolution of key animal and plant functions.</title>
        <authorList>
            <person name="Merchant S.S."/>
            <person name="Prochnik S.E."/>
            <person name="Vallon O."/>
            <person name="Harris E.H."/>
            <person name="Karpowicz S.J."/>
            <person name="Witman G.B."/>
            <person name="Terry A."/>
            <person name="Salamov A."/>
            <person name="Fritz-Laylin L.K."/>
            <person name="Marechal-Drouard L."/>
            <person name="Marshall W.F."/>
            <person name="Qu L.H."/>
            <person name="Nelson D.R."/>
            <person name="Sanderfoot A.A."/>
            <person name="Spalding M.H."/>
            <person name="Kapitonov V.V."/>
            <person name="Ren Q."/>
            <person name="Ferris P."/>
            <person name="Lindquist E."/>
            <person name="Shapiro H."/>
            <person name="Lucas S.M."/>
            <person name="Grimwood J."/>
            <person name="Schmutz J."/>
            <person name="Cardol P."/>
            <person name="Cerutti H."/>
            <person name="Chanfreau G."/>
            <person name="Chen C.L."/>
            <person name="Cognat V."/>
            <person name="Croft M.T."/>
            <person name="Dent R."/>
            <person name="Dutcher S."/>
            <person name="Fernandez E."/>
            <person name="Fukuzawa H."/>
            <person name="Gonzalez-Ballester D."/>
            <person name="Gonzalez-Halphen D."/>
            <person name="Hallmann A."/>
            <person name="Hanikenne M."/>
            <person name="Hippler M."/>
            <person name="Inwood W."/>
            <person name="Jabbari K."/>
            <person name="Kalanon M."/>
            <person name="Kuras R."/>
            <person name="Lefebvre P.A."/>
            <person name="Lemaire S.D."/>
            <person name="Lobanov A.V."/>
            <person name="Lohr M."/>
            <person name="Manuell A."/>
            <person name="Meier I."/>
            <person name="Mets L."/>
            <person name="Mittag M."/>
            <person name="Mittelmeier T."/>
            <person name="Moroney J.V."/>
            <person name="Moseley J."/>
            <person name="Napoli C."/>
            <person name="Nedelcu A.M."/>
            <person name="Niyogi K."/>
            <person name="Novoselov S.V."/>
            <person name="Paulsen I.T."/>
            <person name="Pazour G."/>
            <person name="Purton S."/>
            <person name="Ral J.P."/>
            <person name="Riano-Pachon D.M."/>
            <person name="Riekhof W."/>
            <person name="Rymarquis L."/>
            <person name="Schroda M."/>
            <person name="Stern D."/>
            <person name="Umen J."/>
            <person name="Willows R."/>
            <person name="Wilson N."/>
            <person name="Zimmer S.L."/>
            <person name="Allmer J."/>
            <person name="Balk J."/>
            <person name="Bisova K."/>
            <person name="Chen C.J."/>
            <person name="Elias M."/>
            <person name="Gendler K."/>
            <person name="Hauser C."/>
            <person name="Lamb M.R."/>
            <person name="Ledford H."/>
            <person name="Long J.C."/>
            <person name="Minagawa J."/>
            <person name="Page M.D."/>
            <person name="Pan J."/>
            <person name="Pootakham W."/>
            <person name="Roje S."/>
            <person name="Rose A."/>
            <person name="Stahlberg E."/>
            <person name="Terauchi A.M."/>
            <person name="Yang P."/>
            <person name="Ball S."/>
            <person name="Bowler C."/>
            <person name="Dieckmann C.L."/>
            <person name="Gladyshev V.N."/>
            <person name="Green P."/>
            <person name="Jorgensen R."/>
            <person name="Mayfield S."/>
            <person name="Mueller-Roeber B."/>
            <person name="Rajamani S."/>
            <person name="Sayre R.T."/>
            <person name="Brokstein P."/>
            <person name="Dubchak I."/>
            <person name="Goodstein D."/>
            <person name="Hornick L."/>
            <person name="Huang Y.W."/>
            <person name="Jhaveri J."/>
            <person name="Luo Y."/>
            <person name="Martinez D."/>
            <person name="Ngau W.C."/>
            <person name="Otillar B."/>
            <person name="Poliakov A."/>
            <person name="Porter A."/>
            <person name="Szajkowski L."/>
            <person name="Werner G."/>
            <person name="Zhou K."/>
            <person name="Grigoriev I.V."/>
            <person name="Rokhsar D.S."/>
            <person name="Grossman A.R."/>
        </authorList>
    </citation>
    <scope>NUCLEOTIDE SEQUENCE [LARGE SCALE GENOMIC DNA]</scope>
    <source>
        <strain evidence="3">CC-503</strain>
    </source>
</reference>
<keyword evidence="3" id="KW-1185">Reference proteome</keyword>